<dbReference type="Pfam" id="PF12867">
    <property type="entry name" value="DinB_2"/>
    <property type="match status" value="1"/>
</dbReference>
<reference evidence="2 3" key="1">
    <citation type="submission" date="2017-06" db="EMBL/GenBank/DDBJ databases">
        <authorList>
            <person name="Kim H.J."/>
            <person name="Triplett B.A."/>
        </authorList>
    </citation>
    <scope>NUCLEOTIDE SEQUENCE [LARGE SCALE GENOMIC DNA]</scope>
    <source>
        <strain evidence="2 3">DSM 25597</strain>
    </source>
</reference>
<sequence length="174" mass="20132">MAFQLEKIIPVLERTPVILKTFLENLDPDWMHQNEGEDTWSPYDIIGHLIHGEKTDWIPRTKQILDPTYTDAFEPFDRFAQFENSKGKTLEMLLEEFTILRAENITLLKNLALTQEDLAKEGRHPELGNVTLKNLLAAWTIHDLGHINQITRVLSKDLKNDVGPWKAYLTVIKS</sequence>
<dbReference type="OrthoDB" id="1434917at2"/>
<dbReference type="InterPro" id="IPR024775">
    <property type="entry name" value="DinB-like"/>
</dbReference>
<evidence type="ECO:0000313" key="3">
    <source>
        <dbReference type="Proteomes" id="UP000198379"/>
    </source>
</evidence>
<dbReference type="Gene3D" id="1.20.120.450">
    <property type="entry name" value="dinb family like domain"/>
    <property type="match status" value="1"/>
</dbReference>
<dbReference type="RefSeq" id="WP_089369800.1">
    <property type="nucleotide sequence ID" value="NZ_BMEP01000002.1"/>
</dbReference>
<evidence type="ECO:0000313" key="2">
    <source>
        <dbReference type="EMBL" id="SNR38765.1"/>
    </source>
</evidence>
<accession>A0A238VWQ5</accession>
<keyword evidence="3" id="KW-1185">Reference proteome</keyword>
<protein>
    <submittedName>
        <fullName evidence="2">DinB superfamily protein</fullName>
    </submittedName>
</protein>
<dbReference type="EMBL" id="FZNY01000001">
    <property type="protein sequence ID" value="SNR38765.1"/>
    <property type="molecule type" value="Genomic_DNA"/>
</dbReference>
<evidence type="ECO:0000259" key="1">
    <source>
        <dbReference type="Pfam" id="PF12867"/>
    </source>
</evidence>
<name>A0A238VWQ5_9FLAO</name>
<feature type="domain" description="DinB-like" evidence="1">
    <location>
        <begin position="12"/>
        <end position="150"/>
    </location>
</feature>
<dbReference type="SUPFAM" id="SSF109854">
    <property type="entry name" value="DinB/YfiT-like putative metalloenzymes"/>
    <property type="match status" value="1"/>
</dbReference>
<organism evidence="2 3">
    <name type="scientific">Dokdonia pacifica</name>
    <dbReference type="NCBI Taxonomy" id="1627892"/>
    <lineage>
        <taxon>Bacteria</taxon>
        <taxon>Pseudomonadati</taxon>
        <taxon>Bacteroidota</taxon>
        <taxon>Flavobacteriia</taxon>
        <taxon>Flavobacteriales</taxon>
        <taxon>Flavobacteriaceae</taxon>
        <taxon>Dokdonia</taxon>
    </lineage>
</organism>
<dbReference type="AlphaFoldDB" id="A0A238VWQ5"/>
<dbReference type="InterPro" id="IPR034660">
    <property type="entry name" value="DinB/YfiT-like"/>
</dbReference>
<gene>
    <name evidence="2" type="ORF">SAMN06265376_101460</name>
</gene>
<dbReference type="Proteomes" id="UP000198379">
    <property type="component" value="Unassembled WGS sequence"/>
</dbReference>
<proteinExistence type="predicted"/>